<organism evidence="1 2">
    <name type="scientific">Fusarium avenaceum</name>
    <dbReference type="NCBI Taxonomy" id="40199"/>
    <lineage>
        <taxon>Eukaryota</taxon>
        <taxon>Fungi</taxon>
        <taxon>Dikarya</taxon>
        <taxon>Ascomycota</taxon>
        <taxon>Pezizomycotina</taxon>
        <taxon>Sordariomycetes</taxon>
        <taxon>Hypocreomycetidae</taxon>
        <taxon>Hypocreales</taxon>
        <taxon>Nectriaceae</taxon>
        <taxon>Fusarium</taxon>
        <taxon>Fusarium tricinctum species complex</taxon>
    </lineage>
</organism>
<keyword evidence="2" id="KW-1185">Reference proteome</keyword>
<dbReference type="AlphaFoldDB" id="A0A9P7GUS9"/>
<reference evidence="1" key="1">
    <citation type="submission" date="2021-04" db="EMBL/GenBank/DDBJ databases">
        <title>Draft genome of Fusarium avenaceum strain F156N33, isolated from an atmospheric sample in Virginia.</title>
        <authorList>
            <person name="Yang S."/>
            <person name="Vinatzer B.A."/>
            <person name="Coleman J."/>
        </authorList>
    </citation>
    <scope>NUCLEOTIDE SEQUENCE</scope>
    <source>
        <strain evidence="1">F156N33</strain>
    </source>
</reference>
<evidence type="ECO:0000313" key="1">
    <source>
        <dbReference type="EMBL" id="KAG5654843.1"/>
    </source>
</evidence>
<comment type="caution">
    <text evidence="1">The sequence shown here is derived from an EMBL/GenBank/DDBJ whole genome shotgun (WGS) entry which is preliminary data.</text>
</comment>
<sequence length="71" mass="7660">MAAQTTNFVAPVLGNLDGIINLERANDFYLIGHVSHGEETDKLGAGQQKTLDQKGDVLELPVTFSVEYVLG</sequence>
<protein>
    <submittedName>
        <fullName evidence="1">Uncharacterized protein</fullName>
    </submittedName>
</protein>
<name>A0A9P7GUS9_9HYPO</name>
<dbReference type="Proteomes" id="UP000782241">
    <property type="component" value="Unassembled WGS sequence"/>
</dbReference>
<evidence type="ECO:0000313" key="2">
    <source>
        <dbReference type="Proteomes" id="UP000782241"/>
    </source>
</evidence>
<accession>A0A9P7GUS9</accession>
<dbReference type="EMBL" id="JAGPUO010000047">
    <property type="protein sequence ID" value="KAG5654843.1"/>
    <property type="molecule type" value="Genomic_DNA"/>
</dbReference>
<gene>
    <name evidence="1" type="ORF">KAF25_010999</name>
</gene>
<proteinExistence type="predicted"/>